<keyword evidence="7" id="KW-0496">Mitochondrion</keyword>
<evidence type="ECO:0000256" key="6">
    <source>
        <dbReference type="ARBA" id="ARBA00022946"/>
    </source>
</evidence>
<evidence type="ECO:0000256" key="7">
    <source>
        <dbReference type="ARBA" id="ARBA00023128"/>
    </source>
</evidence>
<dbReference type="InterPro" id="IPR011992">
    <property type="entry name" value="EF-hand-dom_pair"/>
</dbReference>
<keyword evidence="4" id="KW-0999">Mitochondrion inner membrane</keyword>
<dbReference type="PROSITE" id="PS50222">
    <property type="entry name" value="EF_HAND_2"/>
    <property type="match status" value="2"/>
</dbReference>
<reference evidence="11" key="1">
    <citation type="submission" date="2017-02" db="UniProtKB">
        <authorList>
            <consortium name="WormBaseParasite"/>
        </authorList>
    </citation>
    <scope>IDENTIFICATION</scope>
</reference>
<evidence type="ECO:0000256" key="1">
    <source>
        <dbReference type="ARBA" id="ARBA00004273"/>
    </source>
</evidence>
<dbReference type="GO" id="GO:0051560">
    <property type="term" value="P:mitochondrial calcium ion homeostasis"/>
    <property type="evidence" value="ECO:0007669"/>
    <property type="project" value="TreeGrafter"/>
</dbReference>
<accession>A0A0N4UM73</accession>
<evidence type="ECO:0000256" key="8">
    <source>
        <dbReference type="ARBA" id="ARBA00023136"/>
    </source>
</evidence>
<evidence type="ECO:0000256" key="3">
    <source>
        <dbReference type="ARBA" id="ARBA00022737"/>
    </source>
</evidence>
<evidence type="ECO:0000256" key="4">
    <source>
        <dbReference type="ARBA" id="ARBA00022792"/>
    </source>
</evidence>
<dbReference type="GO" id="GO:0036444">
    <property type="term" value="P:calcium import into the mitochondrion"/>
    <property type="evidence" value="ECO:0007669"/>
    <property type="project" value="UniProtKB-ARBA"/>
</dbReference>
<dbReference type="GO" id="GO:1990246">
    <property type="term" value="C:uniplex complex"/>
    <property type="evidence" value="ECO:0007669"/>
    <property type="project" value="TreeGrafter"/>
</dbReference>
<dbReference type="WBParaSite" id="DME_0000893401-mRNA-1">
    <property type="protein sequence ID" value="DME_0000893401-mRNA-1"/>
    <property type="gene ID" value="DME_0000893401"/>
</dbReference>
<dbReference type="GO" id="GO:0005758">
    <property type="term" value="C:mitochondrial intermembrane space"/>
    <property type="evidence" value="ECO:0007669"/>
    <property type="project" value="UniProtKB-SubCell"/>
</dbReference>
<keyword evidence="5" id="KW-0106">Calcium</keyword>
<dbReference type="SUPFAM" id="SSF47473">
    <property type="entry name" value="EF-hand"/>
    <property type="match status" value="2"/>
</dbReference>
<sequence>LSGKANVTNESLVRNIGRKIIPLKNYEINDEFQAFTSDHKLTKRELRFLQFASVEFDDIVYMTPRDFLDSLILDKPKERIYRRILKKEEINSMLQKTPKLKKGMKRTLRDLDHNGIISYAEYIFLLSLLIKSAEGFRIAFLIFDRDDNGKLEKDEFLLKDDNLVRMQDTTLILHLFGQSGKDSLTFEQFYDNLQRELMESEFYEFSRGKDEISSVDFARLILRYSTIRNDQYATYINRLYERTPHNDKGIKFEEFEKFFLFLNNLEEFTSAIRLFALAEKPISQAEFLHAVKASTSNDLDSHIVELIYRIFDANNDNQLSFSEFIAIMNDRFHRGFTSTEDSRWQSYKQCIINELSRF</sequence>
<dbReference type="Pfam" id="PF13833">
    <property type="entry name" value="EF-hand_8"/>
    <property type="match status" value="1"/>
</dbReference>
<organism evidence="10 11">
    <name type="scientific">Dracunculus medinensis</name>
    <name type="common">Guinea worm</name>
    <dbReference type="NCBI Taxonomy" id="318479"/>
    <lineage>
        <taxon>Eukaryota</taxon>
        <taxon>Metazoa</taxon>
        <taxon>Ecdysozoa</taxon>
        <taxon>Nematoda</taxon>
        <taxon>Chromadorea</taxon>
        <taxon>Rhabditida</taxon>
        <taxon>Spirurina</taxon>
        <taxon>Dracunculoidea</taxon>
        <taxon>Dracunculidae</taxon>
        <taxon>Dracunculus</taxon>
    </lineage>
</organism>
<keyword evidence="6" id="KW-0809">Transit peptide</keyword>
<keyword evidence="3" id="KW-0677">Repeat</keyword>
<evidence type="ECO:0000313" key="11">
    <source>
        <dbReference type="WBParaSite" id="DME_0000893401-mRNA-1"/>
    </source>
</evidence>
<proteinExistence type="predicted"/>
<dbReference type="Proteomes" id="UP000038040">
    <property type="component" value="Unplaced"/>
</dbReference>
<dbReference type="Gene3D" id="1.10.238.10">
    <property type="entry name" value="EF-hand"/>
    <property type="match status" value="2"/>
</dbReference>
<dbReference type="PROSITE" id="PS00018">
    <property type="entry name" value="EF_HAND_1"/>
    <property type="match status" value="2"/>
</dbReference>
<evidence type="ECO:0000313" key="10">
    <source>
        <dbReference type="Proteomes" id="UP000038040"/>
    </source>
</evidence>
<dbReference type="GO" id="GO:0005509">
    <property type="term" value="F:calcium ion binding"/>
    <property type="evidence" value="ECO:0007669"/>
    <property type="project" value="InterPro"/>
</dbReference>
<dbReference type="InterPro" id="IPR002048">
    <property type="entry name" value="EF_hand_dom"/>
</dbReference>
<evidence type="ECO:0000259" key="9">
    <source>
        <dbReference type="PROSITE" id="PS50222"/>
    </source>
</evidence>
<evidence type="ECO:0000256" key="2">
    <source>
        <dbReference type="ARBA" id="ARBA00004569"/>
    </source>
</evidence>
<feature type="domain" description="EF-hand" evidence="9">
    <location>
        <begin position="299"/>
        <end position="334"/>
    </location>
</feature>
<dbReference type="InterPro" id="IPR039800">
    <property type="entry name" value="MICU1/2/3"/>
</dbReference>
<dbReference type="PANTHER" id="PTHR12294:SF13">
    <property type="entry name" value="MITOCHONDRIAL CALCIUM UPTAKE 3, ISOFORM D"/>
    <property type="match status" value="1"/>
</dbReference>
<feature type="domain" description="EF-hand" evidence="9">
    <location>
        <begin position="131"/>
        <end position="166"/>
    </location>
</feature>
<protein>
    <submittedName>
        <fullName evidence="11">EF-hand domain-containing protein</fullName>
    </submittedName>
</protein>
<name>A0A0N4UM73_DRAME</name>
<dbReference type="PANTHER" id="PTHR12294">
    <property type="entry name" value="EF HAND DOMAIN FAMILY A1,A2-RELATED"/>
    <property type="match status" value="1"/>
</dbReference>
<comment type="subcellular location">
    <subcellularLocation>
        <location evidence="1">Mitochondrion inner membrane</location>
    </subcellularLocation>
    <subcellularLocation>
        <location evidence="2">Mitochondrion intermembrane space</location>
    </subcellularLocation>
</comment>
<evidence type="ECO:0000256" key="5">
    <source>
        <dbReference type="ARBA" id="ARBA00022837"/>
    </source>
</evidence>
<dbReference type="AlphaFoldDB" id="A0A0N4UM73"/>
<dbReference type="InterPro" id="IPR018247">
    <property type="entry name" value="EF_Hand_1_Ca_BS"/>
</dbReference>
<keyword evidence="8" id="KW-0472">Membrane</keyword>